<dbReference type="GO" id="GO:0016779">
    <property type="term" value="F:nucleotidyltransferase activity"/>
    <property type="evidence" value="ECO:0007669"/>
    <property type="project" value="UniProtKB-KW"/>
</dbReference>
<evidence type="ECO:0000259" key="12">
    <source>
        <dbReference type="PROSITE" id="PS52020"/>
    </source>
</evidence>
<dbReference type="Gramene" id="mRNA:MD10G0150800">
    <property type="protein sequence ID" value="CDS:MD10G0150800.1"/>
    <property type="gene ID" value="MD10G0150800"/>
</dbReference>
<evidence type="ECO:0000256" key="8">
    <source>
        <dbReference type="ARBA" id="ARBA00022801"/>
    </source>
</evidence>
<keyword evidence="14" id="KW-1185">Reference proteome</keyword>
<name>A0A498IVL2_MALDO</name>
<dbReference type="SMR" id="A0A498IVL2"/>
<dbReference type="Gene3D" id="3.40.1310.20">
    <property type="match status" value="1"/>
</dbReference>
<evidence type="ECO:0000256" key="6">
    <source>
        <dbReference type="ARBA" id="ARBA00022741"/>
    </source>
</evidence>
<sequence>MPRLHPSASSRFRIQGKSIFLTFPLCPLIITFVIDYIWNWFTHYDPSYIRVCQETNEDGEPHLHCLLQCNKQFNIQSTSFCDIPNPNGTTHYHPNMEKSKDDQDVSAYIAKGGIFEERGQIQQRRSSKRSRDEIWTSILNESSSSSDFLSRVAAEQPFVYATQLRNLE</sequence>
<keyword evidence="5" id="KW-0479">Metal-binding</keyword>
<proteinExistence type="predicted"/>
<feature type="transmembrane region" description="Helical" evidence="11">
    <location>
        <begin position="20"/>
        <end position="41"/>
    </location>
</feature>
<evidence type="ECO:0000256" key="4">
    <source>
        <dbReference type="ARBA" id="ARBA00022722"/>
    </source>
</evidence>
<dbReference type="InterPro" id="IPR049912">
    <property type="entry name" value="CRESS_DNA_REP"/>
</dbReference>
<feature type="domain" description="CRESS-DNA virus Rep endonuclease" evidence="12">
    <location>
        <begin position="13"/>
        <end position="121"/>
    </location>
</feature>
<evidence type="ECO:0000256" key="3">
    <source>
        <dbReference type="ARBA" id="ARBA00022705"/>
    </source>
</evidence>
<dbReference type="GO" id="GO:0004519">
    <property type="term" value="F:endonuclease activity"/>
    <property type="evidence" value="ECO:0007669"/>
    <property type="project" value="UniProtKB-KW"/>
</dbReference>
<dbReference type="GO" id="GO:0005198">
    <property type="term" value="F:structural molecule activity"/>
    <property type="evidence" value="ECO:0007669"/>
    <property type="project" value="InterPro"/>
</dbReference>
<keyword evidence="7" id="KW-0255">Endonuclease</keyword>
<dbReference type="Proteomes" id="UP000290289">
    <property type="component" value="Chromosome 10"/>
</dbReference>
<evidence type="ECO:0000256" key="10">
    <source>
        <dbReference type="ARBA" id="ARBA00023125"/>
    </source>
</evidence>
<evidence type="ECO:0000313" key="14">
    <source>
        <dbReference type="Proteomes" id="UP000290289"/>
    </source>
</evidence>
<dbReference type="AlphaFoldDB" id="A0A498IVL2"/>
<keyword evidence="1" id="KW-0808">Transferase</keyword>
<dbReference type="GO" id="GO:0046872">
    <property type="term" value="F:metal ion binding"/>
    <property type="evidence" value="ECO:0007669"/>
    <property type="project" value="UniProtKB-KW"/>
</dbReference>
<evidence type="ECO:0000256" key="9">
    <source>
        <dbReference type="ARBA" id="ARBA00023124"/>
    </source>
</evidence>
<dbReference type="GO" id="GO:0016787">
    <property type="term" value="F:hydrolase activity"/>
    <property type="evidence" value="ECO:0007669"/>
    <property type="project" value="UniProtKB-KW"/>
</dbReference>
<keyword evidence="8" id="KW-0378">Hydrolase</keyword>
<dbReference type="SUPFAM" id="SSF55464">
    <property type="entry name" value="Origin of replication-binding domain, RBD-like"/>
    <property type="match status" value="1"/>
</dbReference>
<keyword evidence="4" id="KW-0540">Nuclease</keyword>
<protein>
    <recommendedName>
        <fullName evidence="12">CRESS-DNA virus Rep endonuclease domain-containing protein</fullName>
    </recommendedName>
</protein>
<keyword evidence="6" id="KW-0547">Nucleotide-binding</keyword>
<evidence type="ECO:0000256" key="11">
    <source>
        <dbReference type="SAM" id="Phobius"/>
    </source>
</evidence>
<evidence type="ECO:0000256" key="2">
    <source>
        <dbReference type="ARBA" id="ARBA00022695"/>
    </source>
</evidence>
<keyword evidence="11" id="KW-0812">Transmembrane</keyword>
<keyword evidence="3" id="KW-0235">DNA replication</keyword>
<dbReference type="GO" id="GO:0003677">
    <property type="term" value="F:DNA binding"/>
    <property type="evidence" value="ECO:0007669"/>
    <property type="project" value="UniProtKB-KW"/>
</dbReference>
<comment type="caution">
    <text evidence="13">The sequence shown here is derived from an EMBL/GenBank/DDBJ whole genome shotgun (WGS) entry which is preliminary data.</text>
</comment>
<keyword evidence="11" id="KW-0472">Membrane</keyword>
<dbReference type="Pfam" id="PF00799">
    <property type="entry name" value="Gemini_AL1"/>
    <property type="match status" value="1"/>
</dbReference>
<keyword evidence="11" id="KW-1133">Transmembrane helix</keyword>
<evidence type="ECO:0000256" key="5">
    <source>
        <dbReference type="ARBA" id="ARBA00022723"/>
    </source>
</evidence>
<dbReference type="InterPro" id="IPR001301">
    <property type="entry name" value="Gemini_AL1_CLV"/>
</dbReference>
<keyword evidence="9" id="KW-0190">Covalent protein-DNA linkage</keyword>
<evidence type="ECO:0000313" key="13">
    <source>
        <dbReference type="EMBL" id="RXH87240.1"/>
    </source>
</evidence>
<reference evidence="13 14" key="1">
    <citation type="submission" date="2018-10" db="EMBL/GenBank/DDBJ databases">
        <title>A high-quality apple genome assembly.</title>
        <authorList>
            <person name="Hu J."/>
        </authorList>
    </citation>
    <scope>NUCLEOTIDE SEQUENCE [LARGE SCALE GENOMIC DNA]</scope>
    <source>
        <strain evidence="14">cv. HFTH1</strain>
        <tissue evidence="13">Young leaf</tissue>
    </source>
</reference>
<organism evidence="13 14">
    <name type="scientific">Malus domestica</name>
    <name type="common">Apple</name>
    <name type="synonym">Pyrus malus</name>
    <dbReference type="NCBI Taxonomy" id="3750"/>
    <lineage>
        <taxon>Eukaryota</taxon>
        <taxon>Viridiplantae</taxon>
        <taxon>Streptophyta</taxon>
        <taxon>Embryophyta</taxon>
        <taxon>Tracheophyta</taxon>
        <taxon>Spermatophyta</taxon>
        <taxon>Magnoliopsida</taxon>
        <taxon>eudicotyledons</taxon>
        <taxon>Gunneridae</taxon>
        <taxon>Pentapetalae</taxon>
        <taxon>rosids</taxon>
        <taxon>fabids</taxon>
        <taxon>Rosales</taxon>
        <taxon>Rosaceae</taxon>
        <taxon>Amygdaloideae</taxon>
        <taxon>Maleae</taxon>
        <taxon>Malus</taxon>
    </lineage>
</organism>
<dbReference type="PRINTS" id="PR00227">
    <property type="entry name" value="GEMCOATAL1"/>
</dbReference>
<dbReference type="PRINTS" id="PR00228">
    <property type="entry name" value="GEMCOATCLVL1"/>
</dbReference>
<dbReference type="GO" id="GO:0006260">
    <property type="term" value="P:DNA replication"/>
    <property type="evidence" value="ECO:0007669"/>
    <property type="project" value="UniProtKB-KW"/>
</dbReference>
<keyword evidence="10" id="KW-0238">DNA-binding</keyword>
<dbReference type="InterPro" id="IPR001191">
    <property type="entry name" value="Gemini_AL1_REP"/>
</dbReference>
<dbReference type="EMBL" id="RDQH01000336">
    <property type="protein sequence ID" value="RXH87240.1"/>
    <property type="molecule type" value="Genomic_DNA"/>
</dbReference>
<dbReference type="PROSITE" id="PS52020">
    <property type="entry name" value="CRESS_DNA_REP"/>
    <property type="match status" value="1"/>
</dbReference>
<accession>A0A498IVL2</accession>
<dbReference type="GO" id="GO:0000166">
    <property type="term" value="F:nucleotide binding"/>
    <property type="evidence" value="ECO:0007669"/>
    <property type="project" value="UniProtKB-KW"/>
</dbReference>
<gene>
    <name evidence="13" type="ORF">DVH24_028740</name>
</gene>
<evidence type="ECO:0000256" key="7">
    <source>
        <dbReference type="ARBA" id="ARBA00022759"/>
    </source>
</evidence>
<evidence type="ECO:0000256" key="1">
    <source>
        <dbReference type="ARBA" id="ARBA00022679"/>
    </source>
</evidence>
<keyword evidence="2" id="KW-0548">Nucleotidyltransferase</keyword>